<evidence type="ECO:0000259" key="9">
    <source>
        <dbReference type="Pfam" id="PF01529"/>
    </source>
</evidence>
<dbReference type="GO" id="GO:0006612">
    <property type="term" value="P:protein targeting to membrane"/>
    <property type="evidence" value="ECO:0007669"/>
    <property type="project" value="TreeGrafter"/>
</dbReference>
<keyword evidence="6 7" id="KW-0012">Acyltransferase</keyword>
<dbReference type="AlphaFoldDB" id="A0AAV7YLL2"/>
<evidence type="ECO:0000313" key="11">
    <source>
        <dbReference type="Proteomes" id="UP001146793"/>
    </source>
</evidence>
<reference evidence="10" key="1">
    <citation type="submission" date="2022-08" db="EMBL/GenBank/DDBJ databases">
        <title>Novel sulphate-reducing endosymbionts in the free-living metamonad Anaeramoeba.</title>
        <authorList>
            <person name="Jerlstrom-Hultqvist J."/>
            <person name="Cepicka I."/>
            <person name="Gallot-Lavallee L."/>
            <person name="Salas-Leiva D."/>
            <person name="Curtis B.A."/>
            <person name="Zahonova K."/>
            <person name="Pipaliya S."/>
            <person name="Dacks J."/>
            <person name="Roger A.J."/>
        </authorList>
    </citation>
    <scope>NUCLEOTIDE SEQUENCE</scope>
    <source>
        <strain evidence="10">Busselton2</strain>
    </source>
</reference>
<dbReference type="EC" id="2.3.1.225" evidence="7"/>
<dbReference type="PROSITE" id="PS50216">
    <property type="entry name" value="DHHC"/>
    <property type="match status" value="1"/>
</dbReference>
<gene>
    <name evidence="10" type="ORF">M0812_25116</name>
</gene>
<organism evidence="10 11">
    <name type="scientific">Anaeramoeba flamelloides</name>
    <dbReference type="NCBI Taxonomy" id="1746091"/>
    <lineage>
        <taxon>Eukaryota</taxon>
        <taxon>Metamonada</taxon>
        <taxon>Anaeramoebidae</taxon>
        <taxon>Anaeramoeba</taxon>
    </lineage>
</organism>
<feature type="transmembrane region" description="Helical" evidence="7">
    <location>
        <begin position="203"/>
        <end position="225"/>
    </location>
</feature>
<keyword evidence="5 7" id="KW-0472">Membrane</keyword>
<comment type="similarity">
    <text evidence="7">Belongs to the DHHC palmitoyltransferase family.</text>
</comment>
<evidence type="ECO:0000256" key="5">
    <source>
        <dbReference type="ARBA" id="ARBA00023136"/>
    </source>
</evidence>
<dbReference type="Proteomes" id="UP001146793">
    <property type="component" value="Unassembled WGS sequence"/>
</dbReference>
<keyword evidence="4 7" id="KW-1133">Transmembrane helix</keyword>
<dbReference type="GO" id="GO:0019706">
    <property type="term" value="F:protein-cysteine S-palmitoyltransferase activity"/>
    <property type="evidence" value="ECO:0007669"/>
    <property type="project" value="UniProtKB-EC"/>
</dbReference>
<comment type="caution">
    <text evidence="10">The sequence shown here is derived from an EMBL/GenBank/DDBJ whole genome shotgun (WGS) entry which is preliminary data.</text>
</comment>
<accession>A0AAV7YLL2</accession>
<evidence type="ECO:0000256" key="1">
    <source>
        <dbReference type="ARBA" id="ARBA00004141"/>
    </source>
</evidence>
<name>A0AAV7YLL2_9EUKA</name>
<feature type="transmembrane region" description="Helical" evidence="7">
    <location>
        <begin position="79"/>
        <end position="101"/>
    </location>
</feature>
<proteinExistence type="inferred from homology"/>
<dbReference type="PANTHER" id="PTHR22883">
    <property type="entry name" value="ZINC FINGER DHHC DOMAIN CONTAINING PROTEIN"/>
    <property type="match status" value="1"/>
</dbReference>
<feature type="domain" description="Palmitoyltransferase DHHC" evidence="9">
    <location>
        <begin position="159"/>
        <end position="304"/>
    </location>
</feature>
<evidence type="ECO:0000256" key="6">
    <source>
        <dbReference type="ARBA" id="ARBA00023315"/>
    </source>
</evidence>
<feature type="transmembrane region" description="Helical" evidence="7">
    <location>
        <begin position="113"/>
        <end position="133"/>
    </location>
</feature>
<evidence type="ECO:0000256" key="4">
    <source>
        <dbReference type="ARBA" id="ARBA00022989"/>
    </source>
</evidence>
<evidence type="ECO:0000313" key="10">
    <source>
        <dbReference type="EMBL" id="KAJ3429756.1"/>
    </source>
</evidence>
<evidence type="ECO:0000256" key="7">
    <source>
        <dbReference type="RuleBase" id="RU079119"/>
    </source>
</evidence>
<dbReference type="InterPro" id="IPR001594">
    <property type="entry name" value="Palmitoyltrfase_DHHC"/>
</dbReference>
<dbReference type="GO" id="GO:0016020">
    <property type="term" value="C:membrane"/>
    <property type="evidence" value="ECO:0007669"/>
    <property type="project" value="UniProtKB-SubCell"/>
</dbReference>
<sequence>MLFEFLIFFYLSLLTLFVFVLLFGQSEHYKNGIVGKMHTFLTYTIYLYLRKFITKVFGQKAGNVLSGCGSFLCYSRNPFVLIFYLGITFGGLGVFFNAVFPEIRLTPTLGDKHFLIVPMVIGSVAFSFLLSAITDPGTVTKDNVDHYLHTYEYDQQIYFKKKCKTCGFYKPARSKHCRILKRCIARYDHYCAWLMNSVGERNYRYFLMYLFTNFIMTTYGSYLVFKILKFKVQESGMFTQTFYDERGNVVHLGFSFMIQYLLAYHRGIFGLGGMIFLMSLVVGAFIGYHLYLISKDTTTNETFKYMDLKSYIKKRRRQISEGKENKKKDQKEGKGDGKKAKEQGEKEKENNQQKVTQKKTFEIIPEFEEMVNTLDINNIKSKYNKGFLKNLFTIFFPPSSKIKTK</sequence>
<keyword evidence="3 7" id="KW-0812">Transmembrane</keyword>
<feature type="transmembrane region" description="Helical" evidence="7">
    <location>
        <begin position="6"/>
        <end position="24"/>
    </location>
</feature>
<feature type="transmembrane region" description="Helical" evidence="7">
    <location>
        <begin position="268"/>
        <end position="291"/>
    </location>
</feature>
<comment type="catalytic activity">
    <reaction evidence="7">
        <text>L-cysteinyl-[protein] + hexadecanoyl-CoA = S-hexadecanoyl-L-cysteinyl-[protein] + CoA</text>
        <dbReference type="Rhea" id="RHEA:36683"/>
        <dbReference type="Rhea" id="RHEA-COMP:10131"/>
        <dbReference type="Rhea" id="RHEA-COMP:11032"/>
        <dbReference type="ChEBI" id="CHEBI:29950"/>
        <dbReference type="ChEBI" id="CHEBI:57287"/>
        <dbReference type="ChEBI" id="CHEBI:57379"/>
        <dbReference type="ChEBI" id="CHEBI:74151"/>
        <dbReference type="EC" id="2.3.1.225"/>
    </reaction>
</comment>
<dbReference type="InterPro" id="IPR039859">
    <property type="entry name" value="PFA4/ZDH16/20/ERF2-like"/>
</dbReference>
<feature type="transmembrane region" description="Helical" evidence="7">
    <location>
        <begin position="246"/>
        <end position="262"/>
    </location>
</feature>
<comment type="domain">
    <text evidence="7">The DHHC domain is required for palmitoyltransferase activity.</text>
</comment>
<dbReference type="GO" id="GO:0005794">
    <property type="term" value="C:Golgi apparatus"/>
    <property type="evidence" value="ECO:0007669"/>
    <property type="project" value="TreeGrafter"/>
</dbReference>
<evidence type="ECO:0000256" key="2">
    <source>
        <dbReference type="ARBA" id="ARBA00022679"/>
    </source>
</evidence>
<comment type="subcellular location">
    <subcellularLocation>
        <location evidence="1">Membrane</location>
        <topology evidence="1">Multi-pass membrane protein</topology>
    </subcellularLocation>
</comment>
<protein>
    <recommendedName>
        <fullName evidence="7">Palmitoyltransferase</fullName>
        <ecNumber evidence="7">2.3.1.225</ecNumber>
    </recommendedName>
</protein>
<evidence type="ECO:0000256" key="3">
    <source>
        <dbReference type="ARBA" id="ARBA00022692"/>
    </source>
</evidence>
<evidence type="ECO:0000256" key="8">
    <source>
        <dbReference type="SAM" id="MobiDB-lite"/>
    </source>
</evidence>
<dbReference type="GO" id="GO:0005783">
    <property type="term" value="C:endoplasmic reticulum"/>
    <property type="evidence" value="ECO:0007669"/>
    <property type="project" value="TreeGrafter"/>
</dbReference>
<feature type="compositionally biased region" description="Basic and acidic residues" evidence="8">
    <location>
        <begin position="318"/>
        <end position="351"/>
    </location>
</feature>
<feature type="region of interest" description="Disordered" evidence="8">
    <location>
        <begin position="318"/>
        <end position="355"/>
    </location>
</feature>
<dbReference type="Pfam" id="PF01529">
    <property type="entry name" value="DHHC"/>
    <property type="match status" value="1"/>
</dbReference>
<keyword evidence="2 7" id="KW-0808">Transferase</keyword>
<dbReference type="EMBL" id="JANTQA010000057">
    <property type="protein sequence ID" value="KAJ3429756.1"/>
    <property type="molecule type" value="Genomic_DNA"/>
</dbReference>